<dbReference type="Gene3D" id="3.30.565.10">
    <property type="entry name" value="Histidine kinase-like ATPase, C-terminal domain"/>
    <property type="match status" value="1"/>
</dbReference>
<evidence type="ECO:0000256" key="6">
    <source>
        <dbReference type="ARBA" id="ARBA00022777"/>
    </source>
</evidence>
<feature type="compositionally biased region" description="Pro residues" evidence="10">
    <location>
        <begin position="430"/>
        <end position="439"/>
    </location>
</feature>
<evidence type="ECO:0000256" key="5">
    <source>
        <dbReference type="ARBA" id="ARBA00022741"/>
    </source>
</evidence>
<keyword evidence="11" id="KW-0472">Membrane</keyword>
<dbReference type="EMBL" id="RBAL01000002">
    <property type="protein sequence ID" value="RKN45667.1"/>
    <property type="molecule type" value="Genomic_DNA"/>
</dbReference>
<dbReference type="Pfam" id="PF07730">
    <property type="entry name" value="HisKA_3"/>
    <property type="match status" value="1"/>
</dbReference>
<accession>A0A3A9ZEJ6</accession>
<dbReference type="EC" id="2.7.13.3" evidence="2"/>
<dbReference type="Pfam" id="PF23539">
    <property type="entry name" value="DUF7134"/>
    <property type="match status" value="1"/>
</dbReference>
<reference evidence="15 16" key="1">
    <citation type="journal article" date="2014" name="Int. J. Syst. Evol. Microbiol.">
        <title>Streptomyces hoynatensis sp. nov., isolated from deep marine sediment.</title>
        <authorList>
            <person name="Veyisoglu A."/>
            <person name="Sahin N."/>
        </authorList>
    </citation>
    <scope>NUCLEOTIDE SEQUENCE [LARGE SCALE GENOMIC DNA]</scope>
    <source>
        <strain evidence="15 16">KCTC 29097</strain>
    </source>
</reference>
<evidence type="ECO:0000256" key="3">
    <source>
        <dbReference type="ARBA" id="ARBA00022553"/>
    </source>
</evidence>
<feature type="transmembrane region" description="Helical" evidence="11">
    <location>
        <begin position="114"/>
        <end position="131"/>
    </location>
</feature>
<dbReference type="PANTHER" id="PTHR24421">
    <property type="entry name" value="NITRATE/NITRITE SENSOR PROTEIN NARX-RELATED"/>
    <property type="match status" value="1"/>
</dbReference>
<evidence type="ECO:0000256" key="2">
    <source>
        <dbReference type="ARBA" id="ARBA00012438"/>
    </source>
</evidence>
<keyword evidence="6 15" id="KW-0418">Kinase</keyword>
<keyword evidence="11" id="KW-1133">Transmembrane helix</keyword>
<dbReference type="GO" id="GO:0000155">
    <property type="term" value="F:phosphorelay sensor kinase activity"/>
    <property type="evidence" value="ECO:0007669"/>
    <property type="project" value="InterPro"/>
</dbReference>
<evidence type="ECO:0000256" key="10">
    <source>
        <dbReference type="SAM" id="MobiDB-lite"/>
    </source>
</evidence>
<keyword evidence="5" id="KW-0547">Nucleotide-binding</keyword>
<dbReference type="PANTHER" id="PTHR24421:SF10">
    <property type="entry name" value="NITRATE_NITRITE SENSOR PROTEIN NARQ"/>
    <property type="match status" value="1"/>
</dbReference>
<evidence type="ECO:0000259" key="12">
    <source>
        <dbReference type="Pfam" id="PF02518"/>
    </source>
</evidence>
<dbReference type="RefSeq" id="WP_120675600.1">
    <property type="nucleotide sequence ID" value="NZ_RBAL01000002.1"/>
</dbReference>
<evidence type="ECO:0000256" key="8">
    <source>
        <dbReference type="ARBA" id="ARBA00023012"/>
    </source>
</evidence>
<feature type="domain" description="Histidine kinase/HSP90-like ATPase" evidence="12">
    <location>
        <begin position="308"/>
        <end position="429"/>
    </location>
</feature>
<keyword evidence="9" id="KW-0175">Coiled coil</keyword>
<keyword evidence="8" id="KW-0902">Two-component regulatory system</keyword>
<dbReference type="InterPro" id="IPR036890">
    <property type="entry name" value="HATPase_C_sf"/>
</dbReference>
<dbReference type="OrthoDB" id="227596at2"/>
<dbReference type="InterPro" id="IPR003594">
    <property type="entry name" value="HATPase_dom"/>
</dbReference>
<feature type="transmembrane region" description="Helical" evidence="11">
    <location>
        <begin position="23"/>
        <end position="43"/>
    </location>
</feature>
<feature type="coiled-coil region" evidence="9">
    <location>
        <begin position="163"/>
        <end position="190"/>
    </location>
</feature>
<keyword evidence="16" id="KW-1185">Reference proteome</keyword>
<organism evidence="15 16">
    <name type="scientific">Streptomyces hoynatensis</name>
    <dbReference type="NCBI Taxonomy" id="1141874"/>
    <lineage>
        <taxon>Bacteria</taxon>
        <taxon>Bacillati</taxon>
        <taxon>Actinomycetota</taxon>
        <taxon>Actinomycetes</taxon>
        <taxon>Kitasatosporales</taxon>
        <taxon>Streptomycetaceae</taxon>
        <taxon>Streptomyces</taxon>
    </lineage>
</organism>
<protein>
    <recommendedName>
        <fullName evidence="2">histidine kinase</fullName>
        <ecNumber evidence="2">2.7.13.3</ecNumber>
    </recommendedName>
</protein>
<dbReference type="GO" id="GO:0046983">
    <property type="term" value="F:protein dimerization activity"/>
    <property type="evidence" value="ECO:0007669"/>
    <property type="project" value="InterPro"/>
</dbReference>
<feature type="compositionally biased region" description="Low complexity" evidence="10">
    <location>
        <begin position="351"/>
        <end position="363"/>
    </location>
</feature>
<dbReference type="GO" id="GO:0005524">
    <property type="term" value="F:ATP binding"/>
    <property type="evidence" value="ECO:0007669"/>
    <property type="project" value="UniProtKB-KW"/>
</dbReference>
<evidence type="ECO:0000313" key="16">
    <source>
        <dbReference type="Proteomes" id="UP000272474"/>
    </source>
</evidence>
<evidence type="ECO:0000259" key="13">
    <source>
        <dbReference type="Pfam" id="PF07730"/>
    </source>
</evidence>
<sequence length="439" mass="45289">MPRKTPPPASPEQARDRLLRRDASLAGGVAALCSLLALTVHGHGSSPDPLGWLLLTGVVAPLAWRRRMPLVTLLTGLAFASLYHALGYNHAAPFAASAFALYTVSAIGPRRRTLGVAASVLLLIVAVWSISGADVGQETLRTSGWILAVIALGETVRLHHRYLLAMRERAERAERTREEEAARRVAEERLRIARDLHDLLAHSITLIGVHASVAAHLLHADPGRLDRAALTEALDIISGTCRDARAELRTTLWVLRGGERAGEPAGRPLPGLSGLPDLARAARAAGARVELAVPEEEPPLPPVAGAAAYRIVQEALTNAVRHGGPGVGIRVSVRRDDGALRVEVTDDGGRRAAVPAGAGPAPHGAGGAEGAVGGGGTGGGTGGGGAFGGTGGFGIPGMRERARSMGGTLEAAPRREGPGFTVTAVLPVPAVSPPGPPPR</sequence>
<evidence type="ECO:0000313" key="15">
    <source>
        <dbReference type="EMBL" id="RKN45667.1"/>
    </source>
</evidence>
<evidence type="ECO:0000256" key="1">
    <source>
        <dbReference type="ARBA" id="ARBA00000085"/>
    </source>
</evidence>
<gene>
    <name evidence="15" type="ORF">D7294_04145</name>
</gene>
<feature type="domain" description="Signal transduction histidine kinase subgroup 3 dimerisation and phosphoacceptor" evidence="13">
    <location>
        <begin position="188"/>
        <end position="257"/>
    </location>
</feature>
<dbReference type="AlphaFoldDB" id="A0A3A9ZEJ6"/>
<dbReference type="InterPro" id="IPR011712">
    <property type="entry name" value="Sig_transdc_His_kin_sub3_dim/P"/>
</dbReference>
<dbReference type="Pfam" id="PF02518">
    <property type="entry name" value="HATPase_c"/>
    <property type="match status" value="1"/>
</dbReference>
<dbReference type="GO" id="GO:0016020">
    <property type="term" value="C:membrane"/>
    <property type="evidence" value="ECO:0007669"/>
    <property type="project" value="InterPro"/>
</dbReference>
<evidence type="ECO:0000256" key="11">
    <source>
        <dbReference type="SAM" id="Phobius"/>
    </source>
</evidence>
<keyword evidence="7" id="KW-0067">ATP-binding</keyword>
<dbReference type="InterPro" id="IPR055558">
    <property type="entry name" value="DUF7134"/>
</dbReference>
<keyword evidence="3" id="KW-0597">Phosphoprotein</keyword>
<evidence type="ECO:0000256" key="4">
    <source>
        <dbReference type="ARBA" id="ARBA00022679"/>
    </source>
</evidence>
<keyword evidence="4" id="KW-0808">Transferase</keyword>
<keyword evidence="11" id="KW-0812">Transmembrane</keyword>
<dbReference type="SUPFAM" id="SSF55874">
    <property type="entry name" value="ATPase domain of HSP90 chaperone/DNA topoisomerase II/histidine kinase"/>
    <property type="match status" value="1"/>
</dbReference>
<evidence type="ECO:0000259" key="14">
    <source>
        <dbReference type="Pfam" id="PF23539"/>
    </source>
</evidence>
<evidence type="ECO:0000256" key="7">
    <source>
        <dbReference type="ARBA" id="ARBA00022840"/>
    </source>
</evidence>
<proteinExistence type="predicted"/>
<feature type="domain" description="DUF7134" evidence="14">
    <location>
        <begin position="19"/>
        <end position="151"/>
    </location>
</feature>
<dbReference type="Proteomes" id="UP000272474">
    <property type="component" value="Unassembled WGS sequence"/>
</dbReference>
<feature type="transmembrane region" description="Helical" evidence="11">
    <location>
        <begin position="69"/>
        <end position="85"/>
    </location>
</feature>
<dbReference type="CDD" id="cd16917">
    <property type="entry name" value="HATPase_UhpB-NarQ-NarX-like"/>
    <property type="match status" value="1"/>
</dbReference>
<evidence type="ECO:0000256" key="9">
    <source>
        <dbReference type="SAM" id="Coils"/>
    </source>
</evidence>
<feature type="compositionally biased region" description="Gly residues" evidence="10">
    <location>
        <begin position="364"/>
        <end position="395"/>
    </location>
</feature>
<dbReference type="InterPro" id="IPR050482">
    <property type="entry name" value="Sensor_HK_TwoCompSys"/>
</dbReference>
<feature type="region of interest" description="Disordered" evidence="10">
    <location>
        <begin position="348"/>
        <end position="439"/>
    </location>
</feature>
<comment type="catalytic activity">
    <reaction evidence="1">
        <text>ATP + protein L-histidine = ADP + protein N-phospho-L-histidine.</text>
        <dbReference type="EC" id="2.7.13.3"/>
    </reaction>
</comment>
<dbReference type="Gene3D" id="1.20.5.1930">
    <property type="match status" value="1"/>
</dbReference>
<comment type="caution">
    <text evidence="15">The sequence shown here is derived from an EMBL/GenBank/DDBJ whole genome shotgun (WGS) entry which is preliminary data.</text>
</comment>
<name>A0A3A9ZEJ6_9ACTN</name>